<evidence type="ECO:0000256" key="15">
    <source>
        <dbReference type="SAM" id="MobiDB-lite"/>
    </source>
</evidence>
<evidence type="ECO:0000259" key="16">
    <source>
        <dbReference type="Pfam" id="PF01238"/>
    </source>
</evidence>
<dbReference type="PANTHER" id="PTHR10309">
    <property type="entry name" value="MANNOSE-6-PHOSPHATE ISOMERASE"/>
    <property type="match status" value="1"/>
</dbReference>
<organism evidence="19 20">
    <name type="scientific">Dioszegia hungarica</name>
    <dbReference type="NCBI Taxonomy" id="4972"/>
    <lineage>
        <taxon>Eukaryota</taxon>
        <taxon>Fungi</taxon>
        <taxon>Dikarya</taxon>
        <taxon>Basidiomycota</taxon>
        <taxon>Agaricomycotina</taxon>
        <taxon>Tremellomycetes</taxon>
        <taxon>Tremellales</taxon>
        <taxon>Bulleribasidiaceae</taxon>
        <taxon>Dioszegia</taxon>
    </lineage>
</organism>
<gene>
    <name evidence="19" type="ORF">MKK02DRAFT_26160</name>
</gene>
<dbReference type="PIRSF" id="PIRSF001480">
    <property type="entry name" value="Mannose-6-phosphate_isomerase"/>
    <property type="match status" value="1"/>
</dbReference>
<feature type="binding site" evidence="11">
    <location>
        <position position="294"/>
    </location>
    <ligand>
        <name>Zn(2+)</name>
        <dbReference type="ChEBI" id="CHEBI:29105"/>
    </ligand>
</feature>
<dbReference type="NCBIfam" id="TIGR00218">
    <property type="entry name" value="manA"/>
    <property type="match status" value="1"/>
</dbReference>
<comment type="similarity">
    <text evidence="4 13">Belongs to the mannose-6-phosphate isomerase type 1 family.</text>
</comment>
<evidence type="ECO:0000313" key="20">
    <source>
        <dbReference type="Proteomes" id="UP001164286"/>
    </source>
</evidence>
<reference evidence="19" key="1">
    <citation type="journal article" date="2022" name="G3 (Bethesda)">
        <title>High quality genome of the basidiomycete yeast Dioszegia hungarica PDD-24b-2 isolated from cloud water.</title>
        <authorList>
            <person name="Jarrige D."/>
            <person name="Haridas S."/>
            <person name="Bleykasten-Grosshans C."/>
            <person name="Joly M."/>
            <person name="Nadalig T."/>
            <person name="Sancelme M."/>
            <person name="Vuilleumier S."/>
            <person name="Grigoriev I.V."/>
            <person name="Amato P."/>
            <person name="Bringel F."/>
        </authorList>
    </citation>
    <scope>NUCLEOTIDE SEQUENCE</scope>
    <source>
        <strain evidence="19">PDD-24b-2</strain>
    </source>
</reference>
<dbReference type="PRINTS" id="PR00714">
    <property type="entry name" value="MAN6PISMRASE"/>
</dbReference>
<feature type="binding site" evidence="11">
    <location>
        <position position="138"/>
    </location>
    <ligand>
        <name>Zn(2+)</name>
        <dbReference type="ChEBI" id="CHEBI:29105"/>
    </ligand>
</feature>
<evidence type="ECO:0000256" key="3">
    <source>
        <dbReference type="ARBA" id="ARBA00004666"/>
    </source>
</evidence>
<dbReference type="EC" id="5.3.1.8" evidence="5 12"/>
<evidence type="ECO:0000256" key="10">
    <source>
        <dbReference type="PIRSR" id="PIRSR001480-1"/>
    </source>
</evidence>
<dbReference type="Proteomes" id="UP001164286">
    <property type="component" value="Unassembled WGS sequence"/>
</dbReference>
<dbReference type="Gene3D" id="2.60.120.10">
    <property type="entry name" value="Jelly Rolls"/>
    <property type="match status" value="2"/>
</dbReference>
<dbReference type="InterPro" id="IPR046458">
    <property type="entry name" value="PMI_typeI_hel"/>
</dbReference>
<dbReference type="SUPFAM" id="SSF51182">
    <property type="entry name" value="RmlC-like cupins"/>
    <property type="match status" value="1"/>
</dbReference>
<accession>A0AA38LW47</accession>
<dbReference type="RefSeq" id="XP_052946915.1">
    <property type="nucleotide sequence ID" value="XM_053087148.1"/>
</dbReference>
<dbReference type="Pfam" id="PF20511">
    <property type="entry name" value="PMI_typeI_cat"/>
    <property type="match status" value="1"/>
</dbReference>
<dbReference type="InterPro" id="IPR046457">
    <property type="entry name" value="PMI_typeI_cat"/>
</dbReference>
<feature type="domain" description="Phosphomannose isomerase type I catalytic" evidence="17">
    <location>
        <begin position="5"/>
        <end position="153"/>
    </location>
</feature>
<dbReference type="PROSITE" id="PS00966">
    <property type="entry name" value="PMI_I_2"/>
    <property type="match status" value="1"/>
</dbReference>
<dbReference type="Pfam" id="PF01238">
    <property type="entry name" value="PMI_typeI_C"/>
    <property type="match status" value="1"/>
</dbReference>
<dbReference type="PANTHER" id="PTHR10309:SF0">
    <property type="entry name" value="MANNOSE-6-PHOSPHATE ISOMERASE"/>
    <property type="match status" value="1"/>
</dbReference>
<comment type="caution">
    <text evidence="19">The sequence shown here is derived from an EMBL/GenBank/DDBJ whole genome shotgun (WGS) entry which is preliminary data.</text>
</comment>
<keyword evidence="20" id="KW-1185">Reference proteome</keyword>
<evidence type="ECO:0000256" key="7">
    <source>
        <dbReference type="ARBA" id="ARBA00022723"/>
    </source>
</evidence>
<dbReference type="GO" id="GO:0005975">
    <property type="term" value="P:carbohydrate metabolic process"/>
    <property type="evidence" value="ECO:0007669"/>
    <property type="project" value="InterPro"/>
</dbReference>
<dbReference type="EMBL" id="JAKWFO010000005">
    <property type="protein sequence ID" value="KAI9637138.1"/>
    <property type="molecule type" value="Genomic_DNA"/>
</dbReference>
<sequence>MTAPVLKITPGIQSYAWGKKGSSSLAAQLGERCISDFKVDEEKTYAELWMGTHPNLPSRLTASSSTTLSDALSSNPALIGSAVGKAFPDTKDGSLPFLFKVLSIGTALSIQAHPDKPLAERLFKERPDVYKDNNHKPEMAIALTPFLAFLNFLPLPMILLHLLSVPELSALVSSDLVDSLASSLSLPTTRPPNTSDFTSAKSTPPTSDQKKLLQQIFGAFMSAPEAKVESAISSLVARYGAKKDIAESEKELVDLALMLNEQYPGDVGVLCVFLLNVVQLKEGEAAFLGANMPHAYISGDIIECMATSDNVVRAGLTPKLRDVDTLVSMLTYEAGPGSKQLLRPETWSRDSDGKSQLYDPPIAEFSVLRVELQKGEKAGHAAVDGPSLVVVTAGKGKVQWQGKKSGSEEIGKGDVLFVGAGQEVKWEGGEELVFFRAYVEAPKE</sequence>
<dbReference type="Gene3D" id="1.10.441.10">
    <property type="entry name" value="Phosphomannose Isomerase, domain 2"/>
    <property type="match status" value="1"/>
</dbReference>
<evidence type="ECO:0000256" key="1">
    <source>
        <dbReference type="ARBA" id="ARBA00000757"/>
    </source>
</evidence>
<dbReference type="PROSITE" id="PS00965">
    <property type="entry name" value="PMI_I_1"/>
    <property type="match status" value="1"/>
</dbReference>
<dbReference type="InterPro" id="IPR014710">
    <property type="entry name" value="RmlC-like_jellyroll"/>
</dbReference>
<evidence type="ECO:0000256" key="14">
    <source>
        <dbReference type="RuleBase" id="RU004248"/>
    </source>
</evidence>
<dbReference type="GO" id="GO:0004476">
    <property type="term" value="F:mannose-6-phosphate isomerase activity"/>
    <property type="evidence" value="ECO:0007669"/>
    <property type="project" value="UniProtKB-EC"/>
</dbReference>
<protein>
    <recommendedName>
        <fullName evidence="6 12">Mannose-6-phosphate isomerase</fullName>
        <ecNumber evidence="5 12">5.3.1.8</ecNumber>
    </recommendedName>
</protein>
<dbReference type="GeneID" id="77726349"/>
<evidence type="ECO:0000256" key="6">
    <source>
        <dbReference type="ARBA" id="ARBA00018236"/>
    </source>
</evidence>
<dbReference type="InterPro" id="IPR016305">
    <property type="entry name" value="Mannose-6-P_Isomerase"/>
</dbReference>
<evidence type="ECO:0000259" key="18">
    <source>
        <dbReference type="Pfam" id="PF20512"/>
    </source>
</evidence>
<comment type="pathway">
    <text evidence="3 14">Nucleotide-sugar biosynthesis; GDP-alpha-D-mannose biosynthesis; alpha-D-mannose 1-phosphate from D-fructose 6-phosphate: step 1/2.</text>
</comment>
<dbReference type="InterPro" id="IPR001250">
    <property type="entry name" value="Man6P_Isoase-1"/>
</dbReference>
<dbReference type="AlphaFoldDB" id="A0AA38LW47"/>
<feature type="binding site" evidence="11">
    <location>
        <position position="111"/>
    </location>
    <ligand>
        <name>Zn(2+)</name>
        <dbReference type="ChEBI" id="CHEBI:29105"/>
    </ligand>
</feature>
<comment type="catalytic activity">
    <reaction evidence="1 12">
        <text>D-mannose 6-phosphate = D-fructose 6-phosphate</text>
        <dbReference type="Rhea" id="RHEA:12356"/>
        <dbReference type="ChEBI" id="CHEBI:58735"/>
        <dbReference type="ChEBI" id="CHEBI:61527"/>
        <dbReference type="EC" id="5.3.1.8"/>
    </reaction>
</comment>
<evidence type="ECO:0000259" key="17">
    <source>
        <dbReference type="Pfam" id="PF20511"/>
    </source>
</evidence>
<evidence type="ECO:0000256" key="11">
    <source>
        <dbReference type="PIRSR" id="PIRSR001480-2"/>
    </source>
</evidence>
<feature type="domain" description="Phosphomannose isomerase type I C-terminal" evidence="16">
    <location>
        <begin position="355"/>
        <end position="399"/>
    </location>
</feature>
<dbReference type="GO" id="GO:0009298">
    <property type="term" value="P:GDP-mannose biosynthetic process"/>
    <property type="evidence" value="ECO:0007669"/>
    <property type="project" value="InterPro"/>
</dbReference>
<keyword evidence="8 11" id="KW-0862">Zinc</keyword>
<keyword evidence="7 11" id="KW-0479">Metal-binding</keyword>
<feature type="active site" evidence="10">
    <location>
        <position position="313"/>
    </location>
</feature>
<comment type="function">
    <text evidence="2">Involved in the synthesis of the GDP-mannose and dolichol-phosphate-mannose required for a number of critical mannosyl transfer reactions.</text>
</comment>
<dbReference type="Pfam" id="PF20512">
    <property type="entry name" value="PMI_typeI_hel"/>
    <property type="match status" value="1"/>
</dbReference>
<evidence type="ECO:0000256" key="12">
    <source>
        <dbReference type="RuleBase" id="RU000611"/>
    </source>
</evidence>
<feature type="domain" description="Phosphomannose isomerase type I helical insertion" evidence="18">
    <location>
        <begin position="195"/>
        <end position="275"/>
    </location>
</feature>
<dbReference type="InterPro" id="IPR011051">
    <property type="entry name" value="RmlC_Cupin_sf"/>
</dbReference>
<evidence type="ECO:0000256" key="13">
    <source>
        <dbReference type="RuleBase" id="RU004189"/>
    </source>
</evidence>
<dbReference type="FunFam" id="2.60.120.10:FF:000044">
    <property type="entry name" value="Mannose-6-phosphate isomerase"/>
    <property type="match status" value="1"/>
</dbReference>
<evidence type="ECO:0000256" key="2">
    <source>
        <dbReference type="ARBA" id="ARBA00002564"/>
    </source>
</evidence>
<dbReference type="GO" id="GO:0005829">
    <property type="term" value="C:cytosol"/>
    <property type="evidence" value="ECO:0007669"/>
    <property type="project" value="TreeGrafter"/>
</dbReference>
<evidence type="ECO:0000256" key="9">
    <source>
        <dbReference type="ARBA" id="ARBA00023235"/>
    </source>
</evidence>
<name>A0AA38LW47_9TREE</name>
<dbReference type="InterPro" id="IPR018050">
    <property type="entry name" value="Pmannose_isomerase-type1_CS"/>
</dbReference>
<dbReference type="InterPro" id="IPR046456">
    <property type="entry name" value="PMI_typeI_C"/>
</dbReference>
<feature type="region of interest" description="Disordered" evidence="15">
    <location>
        <begin position="184"/>
        <end position="207"/>
    </location>
</feature>
<evidence type="ECO:0000313" key="19">
    <source>
        <dbReference type="EMBL" id="KAI9637138.1"/>
    </source>
</evidence>
<evidence type="ECO:0000256" key="5">
    <source>
        <dbReference type="ARBA" id="ARBA00011956"/>
    </source>
</evidence>
<proteinExistence type="inferred from homology"/>
<keyword evidence="9 12" id="KW-0413">Isomerase</keyword>
<feature type="compositionally biased region" description="Polar residues" evidence="15">
    <location>
        <begin position="187"/>
        <end position="207"/>
    </location>
</feature>
<evidence type="ECO:0000256" key="4">
    <source>
        <dbReference type="ARBA" id="ARBA00010772"/>
    </source>
</evidence>
<comment type="cofactor">
    <cofactor evidence="11 12">
        <name>Zn(2+)</name>
        <dbReference type="ChEBI" id="CHEBI:29105"/>
    </cofactor>
    <text evidence="11 12">Binds 1 zinc ion per subunit.</text>
</comment>
<evidence type="ECO:0000256" key="8">
    <source>
        <dbReference type="ARBA" id="ARBA00022833"/>
    </source>
</evidence>
<dbReference type="CDD" id="cd07011">
    <property type="entry name" value="cupin_PMI_type_I_N"/>
    <property type="match status" value="1"/>
</dbReference>
<feature type="binding site" evidence="11">
    <location>
        <position position="113"/>
    </location>
    <ligand>
        <name>Zn(2+)</name>
        <dbReference type="ChEBI" id="CHEBI:29105"/>
    </ligand>
</feature>
<dbReference type="GO" id="GO:0008270">
    <property type="term" value="F:zinc ion binding"/>
    <property type="evidence" value="ECO:0007669"/>
    <property type="project" value="InterPro"/>
</dbReference>